<dbReference type="Proteomes" id="UP000533598">
    <property type="component" value="Unassembled WGS sequence"/>
</dbReference>
<comment type="caution">
    <text evidence="2">The sequence shown here is derived from an EMBL/GenBank/DDBJ whole genome shotgun (WGS) entry which is preliminary data.</text>
</comment>
<dbReference type="SUPFAM" id="SSF53474">
    <property type="entry name" value="alpha/beta-Hydrolases"/>
    <property type="match status" value="1"/>
</dbReference>
<keyword evidence="3" id="KW-1185">Reference proteome</keyword>
<feature type="domain" description="AB hydrolase-1" evidence="1">
    <location>
        <begin position="4"/>
        <end position="221"/>
    </location>
</feature>
<proteinExistence type="predicted"/>
<dbReference type="InterPro" id="IPR050228">
    <property type="entry name" value="Carboxylesterase_BioH"/>
</dbReference>
<sequence length="226" mass="23264">MTPIVLVHGIRVSGSMWLAQRALSGGTVVRAPDLPGHGTRRGERFTVAGAVEVIRAAIDEVGGRAVLVGHSLGGYLAIATAAAHPERVAELIPVGCTLRLTPALVRPYRWAAAALAGLPDGGLALTTRLARLVLGAGPGAAFTSGGVSHAAVPAVLDGLLGLDPLADLRRYPGPVRLVNGARDHFRADERLFLAACGNGRLDLVPGAGHLLPLTKPRELAALITQP</sequence>
<dbReference type="PANTHER" id="PTHR43194:SF5">
    <property type="entry name" value="PIMELOYL-[ACYL-CARRIER PROTEIN] METHYL ESTER ESTERASE"/>
    <property type="match status" value="1"/>
</dbReference>
<gene>
    <name evidence="2" type="ORF">HNR67_000926</name>
</gene>
<dbReference type="Gene3D" id="3.40.50.1820">
    <property type="entry name" value="alpha/beta hydrolase"/>
    <property type="match status" value="1"/>
</dbReference>
<evidence type="ECO:0000313" key="2">
    <source>
        <dbReference type="EMBL" id="MBB4674808.1"/>
    </source>
</evidence>
<dbReference type="PANTHER" id="PTHR43194">
    <property type="entry name" value="HYDROLASE ALPHA/BETA FOLD FAMILY"/>
    <property type="match status" value="1"/>
</dbReference>
<evidence type="ECO:0000259" key="1">
    <source>
        <dbReference type="Pfam" id="PF12697"/>
    </source>
</evidence>
<name>A0A7W7C7R5_9PSEU</name>
<reference evidence="2 3" key="1">
    <citation type="submission" date="2020-08" db="EMBL/GenBank/DDBJ databases">
        <title>Sequencing the genomes of 1000 actinobacteria strains.</title>
        <authorList>
            <person name="Klenk H.-P."/>
        </authorList>
    </citation>
    <scope>NUCLEOTIDE SEQUENCE [LARGE SCALE GENOMIC DNA]</scope>
    <source>
        <strain evidence="2 3">DSM 44230</strain>
    </source>
</reference>
<dbReference type="AlphaFoldDB" id="A0A7W7C7R5"/>
<dbReference type="EMBL" id="JACHMH010000001">
    <property type="protein sequence ID" value="MBB4674808.1"/>
    <property type="molecule type" value="Genomic_DNA"/>
</dbReference>
<accession>A0A7W7C7R5</accession>
<organism evidence="2 3">
    <name type="scientific">Crossiella cryophila</name>
    <dbReference type="NCBI Taxonomy" id="43355"/>
    <lineage>
        <taxon>Bacteria</taxon>
        <taxon>Bacillati</taxon>
        <taxon>Actinomycetota</taxon>
        <taxon>Actinomycetes</taxon>
        <taxon>Pseudonocardiales</taxon>
        <taxon>Pseudonocardiaceae</taxon>
        <taxon>Crossiella</taxon>
    </lineage>
</organism>
<dbReference type="InterPro" id="IPR029058">
    <property type="entry name" value="AB_hydrolase_fold"/>
</dbReference>
<dbReference type="RefSeq" id="WP_185000884.1">
    <property type="nucleotide sequence ID" value="NZ_BAAAUI010000024.1"/>
</dbReference>
<dbReference type="Pfam" id="PF12697">
    <property type="entry name" value="Abhydrolase_6"/>
    <property type="match status" value="1"/>
</dbReference>
<protein>
    <submittedName>
        <fullName evidence="2">Pimeloyl-ACP methyl ester carboxylesterase</fullName>
    </submittedName>
</protein>
<evidence type="ECO:0000313" key="3">
    <source>
        <dbReference type="Proteomes" id="UP000533598"/>
    </source>
</evidence>
<dbReference type="PRINTS" id="PR00111">
    <property type="entry name" value="ABHYDROLASE"/>
</dbReference>
<dbReference type="GO" id="GO:0003824">
    <property type="term" value="F:catalytic activity"/>
    <property type="evidence" value="ECO:0007669"/>
    <property type="project" value="UniProtKB-ARBA"/>
</dbReference>
<dbReference type="InterPro" id="IPR000073">
    <property type="entry name" value="AB_hydrolase_1"/>
</dbReference>